<accession>A0ACC2DKN5</accession>
<keyword evidence="2" id="KW-1185">Reference proteome</keyword>
<gene>
    <name evidence="1" type="ORF">O6H91_05G013100</name>
</gene>
<protein>
    <submittedName>
        <fullName evidence="1">Uncharacterized protein</fullName>
    </submittedName>
</protein>
<evidence type="ECO:0000313" key="1">
    <source>
        <dbReference type="EMBL" id="KAJ7554864.1"/>
    </source>
</evidence>
<reference evidence="2" key="1">
    <citation type="journal article" date="2024" name="Proc. Natl. Acad. Sci. U.S.A.">
        <title>Extraordinary preservation of gene collinearity over three hundred million years revealed in homosporous lycophytes.</title>
        <authorList>
            <person name="Li C."/>
            <person name="Wickell D."/>
            <person name="Kuo L.Y."/>
            <person name="Chen X."/>
            <person name="Nie B."/>
            <person name="Liao X."/>
            <person name="Peng D."/>
            <person name="Ji J."/>
            <person name="Jenkins J."/>
            <person name="Williams M."/>
            <person name="Shu S."/>
            <person name="Plott C."/>
            <person name="Barry K."/>
            <person name="Rajasekar S."/>
            <person name="Grimwood J."/>
            <person name="Han X."/>
            <person name="Sun S."/>
            <person name="Hou Z."/>
            <person name="He W."/>
            <person name="Dai G."/>
            <person name="Sun C."/>
            <person name="Schmutz J."/>
            <person name="Leebens-Mack J.H."/>
            <person name="Li F.W."/>
            <person name="Wang L."/>
        </authorList>
    </citation>
    <scope>NUCLEOTIDE SEQUENCE [LARGE SCALE GENOMIC DNA]</scope>
    <source>
        <strain evidence="2">cv. PW_Plant_1</strain>
    </source>
</reference>
<dbReference type="EMBL" id="CM055096">
    <property type="protein sequence ID" value="KAJ7554864.1"/>
    <property type="molecule type" value="Genomic_DNA"/>
</dbReference>
<sequence length="385" mass="42783">MAYGLQDRDNSDEFETFDPLPYSGGYDIAAIYGRIKPAAPDHSYSPRTDREEGFEASYDESVTADYANAKPSCYGQIDASHGSEAPDSGYGRHNYVSESYGYAAQEPPAEEEVDEDGYSAHKPAYASSGYGRPHKSQYSEDEPSQGYGGSYGRPSYSDEKPVEYVEDEPPPQSGYGFGGQYGAEVPTDEYASRPEKHGSGKGRRPGYGSQYGSTVEVDPEDSDSWRKNEDEYEKPVLGGRHSGSGRHEGHQRSHGIDSEYIETEGEVYGESGHYRPHGGRRTDDEVVDAEVYGESGTYRPHGGRRADDEVVDTEGYGESGKYRAHGGRRAEDYGVSSKYDRHGGRRTDEEELSESTEGLPLEFNSSEGNRPYYNQPRRRWDNDTY</sequence>
<organism evidence="1 2">
    <name type="scientific">Diphasiastrum complanatum</name>
    <name type="common">Issler's clubmoss</name>
    <name type="synonym">Lycopodium complanatum</name>
    <dbReference type="NCBI Taxonomy" id="34168"/>
    <lineage>
        <taxon>Eukaryota</taxon>
        <taxon>Viridiplantae</taxon>
        <taxon>Streptophyta</taxon>
        <taxon>Embryophyta</taxon>
        <taxon>Tracheophyta</taxon>
        <taxon>Lycopodiopsida</taxon>
        <taxon>Lycopodiales</taxon>
        <taxon>Lycopodiaceae</taxon>
        <taxon>Lycopodioideae</taxon>
        <taxon>Diphasiastrum</taxon>
    </lineage>
</organism>
<proteinExistence type="predicted"/>
<dbReference type="Proteomes" id="UP001162992">
    <property type="component" value="Chromosome 5"/>
</dbReference>
<name>A0ACC2DKN5_DIPCM</name>
<comment type="caution">
    <text evidence="1">The sequence shown here is derived from an EMBL/GenBank/DDBJ whole genome shotgun (WGS) entry which is preliminary data.</text>
</comment>
<evidence type="ECO:0000313" key="2">
    <source>
        <dbReference type="Proteomes" id="UP001162992"/>
    </source>
</evidence>